<reference evidence="7 8" key="1">
    <citation type="submission" date="2019-07" db="EMBL/GenBank/DDBJ databases">
        <authorList>
            <person name="Wongkuna S."/>
            <person name="Scaria J."/>
        </authorList>
    </citation>
    <scope>NUCLEOTIDE SEQUENCE [LARGE SCALE GENOMIC DNA]</scope>
    <source>
        <strain evidence="7 8">SW178</strain>
    </source>
</reference>
<evidence type="ECO:0000256" key="1">
    <source>
        <dbReference type="ARBA" id="ARBA00011073"/>
    </source>
</evidence>
<dbReference type="RefSeq" id="WP_150310519.1">
    <property type="nucleotide sequence ID" value="NZ_VMSO01000005.1"/>
</dbReference>
<dbReference type="Gene3D" id="2.60.120.1290">
    <property type="match status" value="1"/>
</dbReference>
<gene>
    <name evidence="7" type="ORF">FNY66_05485</name>
</gene>
<dbReference type="InterPro" id="IPR023827">
    <property type="entry name" value="Peptidase_S8_Asp-AS"/>
</dbReference>
<protein>
    <submittedName>
        <fullName evidence="7">S8 family peptidase</fullName>
    </submittedName>
</protein>
<comment type="caution">
    <text evidence="7">The sequence shown here is derived from an EMBL/GenBank/DDBJ whole genome shotgun (WGS) entry which is preliminary data.</text>
</comment>
<dbReference type="OrthoDB" id="9762689at2"/>
<evidence type="ECO:0000256" key="3">
    <source>
        <dbReference type="ARBA" id="ARBA00022801"/>
    </source>
</evidence>
<evidence type="ECO:0000313" key="8">
    <source>
        <dbReference type="Proteomes" id="UP000322025"/>
    </source>
</evidence>
<evidence type="ECO:0000256" key="5">
    <source>
        <dbReference type="PROSITE-ProRule" id="PRU01240"/>
    </source>
</evidence>
<evidence type="ECO:0000313" key="7">
    <source>
        <dbReference type="EMBL" id="KAA8501897.1"/>
    </source>
</evidence>
<comment type="caution">
    <text evidence="5">Lacks conserved residue(s) required for the propagation of feature annotation.</text>
</comment>
<evidence type="ECO:0000256" key="4">
    <source>
        <dbReference type="ARBA" id="ARBA00022825"/>
    </source>
</evidence>
<evidence type="ECO:0000256" key="2">
    <source>
        <dbReference type="ARBA" id="ARBA00022670"/>
    </source>
</evidence>
<dbReference type="Pfam" id="PF00082">
    <property type="entry name" value="Peptidase_S8"/>
    <property type="match status" value="2"/>
</dbReference>
<dbReference type="InterPro" id="IPR036852">
    <property type="entry name" value="Peptidase_S8/S53_dom_sf"/>
</dbReference>
<accession>A0A5M9HYY6</accession>
<keyword evidence="8" id="KW-1185">Reference proteome</keyword>
<dbReference type="PANTHER" id="PTHR43399:SF4">
    <property type="entry name" value="CELL WALL-ASSOCIATED PROTEASE"/>
    <property type="match status" value="1"/>
</dbReference>
<dbReference type="InterPro" id="IPR015500">
    <property type="entry name" value="Peptidase_S8_subtilisin-rel"/>
</dbReference>
<dbReference type="AlphaFoldDB" id="A0A5M9HYY6"/>
<keyword evidence="3" id="KW-0378">Hydrolase</keyword>
<organism evidence="7 8">
    <name type="scientific">Mediterraneibacter catenae</name>
    <dbReference type="NCBI Taxonomy" id="2594882"/>
    <lineage>
        <taxon>Bacteria</taxon>
        <taxon>Bacillati</taxon>
        <taxon>Bacillota</taxon>
        <taxon>Clostridia</taxon>
        <taxon>Lachnospirales</taxon>
        <taxon>Lachnospiraceae</taxon>
        <taxon>Mediterraneibacter</taxon>
    </lineage>
</organism>
<dbReference type="Proteomes" id="UP000322025">
    <property type="component" value="Unassembled WGS sequence"/>
</dbReference>
<sequence>MPTDTETCREYILSEDYRDFIGNHVRTSFFDSIMQTGHCEQDAGFGYKCFYLPASSVDPVTLPKFSYNSIPKCYAPVSMETLNQTGILPVQNYPTLQLKGSGVLIGFLDSGIDYSNTIFRNLDGSTRIAAIWDQTVQSSTPPQAFSYGSEFTREQINEALLSENPLEIVPSTDDTGHGTYAASLAAGGADVGEQFLGAAPEASIAVVKLKQAKQYLRNYYYIPDNTVCYQETDIMLGLKFLNDLADSLEMPLVVCITCGTTMGGHIGTLPLSFLIDGYSTIANHITVIGTGNEADKRHHYFNTIENERDTKTVEIRVGENVSGFSMELWTEVPNILSISIISPSGENTSRIPFRVGASAEIDFLFERTKVAVDYRLLVEKSSSELVFFRFNAPAPGIWKIIVEPLSIADGRFHIWLPMTEFLSGEVFFLESDPYYTLTNPANVDSPVVVSYYDGNTGAVSQTSGRGYTRTNRMKPDITAPGVNVTGAVSGGRFSSRSGSCISAAITAGAVALMLEWLLDIQEVPGIDSFQIKSLLILGAVRPKTMEYPNREWGYGQLNLYNTFEAMRQL</sequence>
<comment type="similarity">
    <text evidence="1 5">Belongs to the peptidase S8 family.</text>
</comment>
<dbReference type="EMBL" id="VMSO01000005">
    <property type="protein sequence ID" value="KAA8501897.1"/>
    <property type="molecule type" value="Genomic_DNA"/>
</dbReference>
<dbReference type="Gene3D" id="3.40.50.200">
    <property type="entry name" value="Peptidase S8/S53 domain"/>
    <property type="match status" value="1"/>
</dbReference>
<dbReference type="PRINTS" id="PR00723">
    <property type="entry name" value="SUBTILISIN"/>
</dbReference>
<dbReference type="GO" id="GO:0004252">
    <property type="term" value="F:serine-type endopeptidase activity"/>
    <property type="evidence" value="ECO:0007669"/>
    <property type="project" value="InterPro"/>
</dbReference>
<dbReference type="CDD" id="cd07478">
    <property type="entry name" value="Peptidases_S8_CspA-like"/>
    <property type="match status" value="1"/>
</dbReference>
<keyword evidence="2" id="KW-0645">Protease</keyword>
<dbReference type="PROSITE" id="PS00136">
    <property type="entry name" value="SUBTILASE_ASP"/>
    <property type="match status" value="1"/>
</dbReference>
<feature type="domain" description="Peptidase S8/S53" evidence="6">
    <location>
        <begin position="100"/>
        <end position="213"/>
    </location>
</feature>
<keyword evidence="4" id="KW-0720">Serine protease</keyword>
<dbReference type="InterPro" id="IPR034045">
    <property type="entry name" value="Pep_S8_CspA-like"/>
</dbReference>
<dbReference type="InterPro" id="IPR051048">
    <property type="entry name" value="Peptidase_S8/S53_subtilisin"/>
</dbReference>
<dbReference type="PROSITE" id="PS51892">
    <property type="entry name" value="SUBTILASE"/>
    <property type="match status" value="1"/>
</dbReference>
<dbReference type="InterPro" id="IPR000209">
    <property type="entry name" value="Peptidase_S8/S53_dom"/>
</dbReference>
<name>A0A5M9HYY6_9FIRM</name>
<proteinExistence type="inferred from homology"/>
<evidence type="ECO:0000259" key="6">
    <source>
        <dbReference type="Pfam" id="PF00082"/>
    </source>
</evidence>
<feature type="domain" description="Peptidase S8/S53" evidence="6">
    <location>
        <begin position="435"/>
        <end position="555"/>
    </location>
</feature>
<dbReference type="SUPFAM" id="SSF52743">
    <property type="entry name" value="Subtilisin-like"/>
    <property type="match status" value="1"/>
</dbReference>
<dbReference type="PIRSF" id="PIRSF037894">
    <property type="entry name" value="Subtilisin_rel_CspABC"/>
    <property type="match status" value="1"/>
</dbReference>
<dbReference type="GO" id="GO:0006508">
    <property type="term" value="P:proteolysis"/>
    <property type="evidence" value="ECO:0007669"/>
    <property type="project" value="UniProtKB-KW"/>
</dbReference>
<dbReference type="InterPro" id="IPR017310">
    <property type="entry name" value="Pept_S8A_subtilisin_clostridia"/>
</dbReference>
<dbReference type="PANTHER" id="PTHR43399">
    <property type="entry name" value="SUBTILISIN-RELATED"/>
    <property type="match status" value="1"/>
</dbReference>